<dbReference type="AlphaFoldDB" id="A0A4U8UNF2"/>
<accession>A0A4U8UNF2</accession>
<reference evidence="1 2" key="2">
    <citation type="journal article" date="2019" name="G3 (Bethesda)">
        <title>Hybrid Assembly of the Genome of the Entomopathogenic Nematode Steinernema carpocapsae Identifies the X-Chromosome.</title>
        <authorList>
            <person name="Serra L."/>
            <person name="Macchietto M."/>
            <person name="Macias-Munoz A."/>
            <person name="McGill C.J."/>
            <person name="Rodriguez I.M."/>
            <person name="Rodriguez B."/>
            <person name="Murad R."/>
            <person name="Mortazavi A."/>
        </authorList>
    </citation>
    <scope>NUCLEOTIDE SEQUENCE [LARGE SCALE GENOMIC DNA]</scope>
    <source>
        <strain evidence="1 2">ALL</strain>
    </source>
</reference>
<proteinExistence type="predicted"/>
<keyword evidence="2" id="KW-1185">Reference proteome</keyword>
<sequence>MQRVGVRASVIASGKSQLLQQATPRCFLVSRARVSGSGLPSCGGPPRRRHSHVDLLCKEDQLTPPESEVRAARVPGNAFSGVHRVFGTESRLIEAAENKFVVHFSSNGSGSSG</sequence>
<evidence type="ECO:0000313" key="1">
    <source>
        <dbReference type="EMBL" id="TMS34466.1"/>
    </source>
</evidence>
<reference evidence="1 2" key="1">
    <citation type="journal article" date="2015" name="Genome Biol.">
        <title>Comparative genomics of Steinernema reveals deeply conserved gene regulatory networks.</title>
        <authorList>
            <person name="Dillman A.R."/>
            <person name="Macchietto M."/>
            <person name="Porter C.F."/>
            <person name="Rogers A."/>
            <person name="Williams B."/>
            <person name="Antoshechkin I."/>
            <person name="Lee M.M."/>
            <person name="Goodwin Z."/>
            <person name="Lu X."/>
            <person name="Lewis E.E."/>
            <person name="Goodrich-Blair H."/>
            <person name="Stock S.P."/>
            <person name="Adams B.J."/>
            <person name="Sternberg P.W."/>
            <person name="Mortazavi A."/>
        </authorList>
    </citation>
    <scope>NUCLEOTIDE SEQUENCE [LARGE SCALE GENOMIC DNA]</scope>
    <source>
        <strain evidence="1 2">ALL</strain>
    </source>
</reference>
<comment type="caution">
    <text evidence="1">The sequence shown here is derived from an EMBL/GenBank/DDBJ whole genome shotgun (WGS) entry which is preliminary data.</text>
</comment>
<dbReference type="EMBL" id="AZBU02000001">
    <property type="protein sequence ID" value="TMS34466.1"/>
    <property type="molecule type" value="Genomic_DNA"/>
</dbReference>
<protein>
    <submittedName>
        <fullName evidence="1">Uncharacterized protein</fullName>
    </submittedName>
</protein>
<organism evidence="1 2">
    <name type="scientific">Steinernema carpocapsae</name>
    <name type="common">Entomopathogenic nematode</name>
    <dbReference type="NCBI Taxonomy" id="34508"/>
    <lineage>
        <taxon>Eukaryota</taxon>
        <taxon>Metazoa</taxon>
        <taxon>Ecdysozoa</taxon>
        <taxon>Nematoda</taxon>
        <taxon>Chromadorea</taxon>
        <taxon>Rhabditida</taxon>
        <taxon>Tylenchina</taxon>
        <taxon>Panagrolaimomorpha</taxon>
        <taxon>Strongyloidoidea</taxon>
        <taxon>Steinernematidae</taxon>
        <taxon>Steinernema</taxon>
    </lineage>
</organism>
<gene>
    <name evidence="1" type="ORF">L596_002052</name>
</gene>
<name>A0A4U8UNF2_STECR</name>
<evidence type="ECO:0000313" key="2">
    <source>
        <dbReference type="Proteomes" id="UP000298663"/>
    </source>
</evidence>
<dbReference type="Proteomes" id="UP000298663">
    <property type="component" value="Unassembled WGS sequence"/>
</dbReference>